<dbReference type="Gene3D" id="3.30.160.710">
    <property type="match status" value="1"/>
</dbReference>
<feature type="compositionally biased region" description="Acidic residues" evidence="2">
    <location>
        <begin position="407"/>
        <end position="423"/>
    </location>
</feature>
<feature type="transmembrane region" description="Helical" evidence="3">
    <location>
        <begin position="449"/>
        <end position="470"/>
    </location>
</feature>
<evidence type="ECO:0000259" key="4">
    <source>
        <dbReference type="Pfam" id="PF18676"/>
    </source>
</evidence>
<dbReference type="Pfam" id="PF18676">
    <property type="entry name" value="MBG_2"/>
    <property type="match status" value="1"/>
</dbReference>
<keyword evidence="3" id="KW-1133">Transmembrane helix</keyword>
<name>A0ABR9QTY1_9ACTN</name>
<evidence type="ECO:0000313" key="5">
    <source>
        <dbReference type="EMBL" id="MBE5024538.1"/>
    </source>
</evidence>
<dbReference type="InterPro" id="IPR041286">
    <property type="entry name" value="MBG_2"/>
</dbReference>
<evidence type="ECO:0000256" key="2">
    <source>
        <dbReference type="SAM" id="MobiDB-lite"/>
    </source>
</evidence>
<proteinExistence type="predicted"/>
<dbReference type="InterPro" id="IPR042229">
    <property type="entry name" value="Listeria/Bacterioides_rpt_sf"/>
</dbReference>
<keyword evidence="3" id="KW-0812">Transmembrane</keyword>
<gene>
    <name evidence="5" type="ORF">INF26_06705</name>
</gene>
<protein>
    <submittedName>
        <fullName evidence="5">InlB B-repeat-containing protein</fullName>
    </submittedName>
</protein>
<dbReference type="Proteomes" id="UP001194273">
    <property type="component" value="Unassembled WGS sequence"/>
</dbReference>
<accession>A0ABR9QTY1</accession>
<feature type="non-terminal residue" evidence="5">
    <location>
        <position position="1"/>
    </location>
</feature>
<dbReference type="Gene3D" id="2.60.40.4270">
    <property type="entry name" value="Listeria-Bacteroides repeat domain"/>
    <property type="match status" value="1"/>
</dbReference>
<feature type="domain" description="MBG" evidence="4">
    <location>
        <begin position="291"/>
        <end position="370"/>
    </location>
</feature>
<evidence type="ECO:0000313" key="6">
    <source>
        <dbReference type="Proteomes" id="UP001194273"/>
    </source>
</evidence>
<keyword evidence="3" id="KW-0472">Membrane</keyword>
<reference evidence="5 6" key="1">
    <citation type="submission" date="2020-10" db="EMBL/GenBank/DDBJ databases">
        <title>ChiBAC.</title>
        <authorList>
            <person name="Zenner C."/>
            <person name="Hitch T.C.A."/>
            <person name="Clavel T."/>
        </authorList>
    </citation>
    <scope>NUCLEOTIDE SEQUENCE [LARGE SCALE GENOMIC DNA]</scope>
    <source>
        <strain evidence="5 6">DSM 107455</strain>
    </source>
</reference>
<dbReference type="RefSeq" id="WP_193530081.1">
    <property type="nucleotide sequence ID" value="NZ_JADCJZ010000002.1"/>
</dbReference>
<evidence type="ECO:0000256" key="3">
    <source>
        <dbReference type="SAM" id="Phobius"/>
    </source>
</evidence>
<comment type="subcellular location">
    <subcellularLocation>
        <location evidence="1">Cell envelope</location>
    </subcellularLocation>
</comment>
<comment type="caution">
    <text evidence="5">The sequence shown here is derived from an EMBL/GenBank/DDBJ whole genome shotgun (WGS) entry which is preliminary data.</text>
</comment>
<keyword evidence="6" id="KW-1185">Reference proteome</keyword>
<feature type="region of interest" description="Disordered" evidence="2">
    <location>
        <begin position="1"/>
        <end position="21"/>
    </location>
</feature>
<feature type="region of interest" description="Disordered" evidence="2">
    <location>
        <begin position="371"/>
        <end position="439"/>
    </location>
</feature>
<feature type="compositionally biased region" description="Gly residues" evidence="2">
    <location>
        <begin position="378"/>
        <end position="392"/>
    </location>
</feature>
<dbReference type="EMBL" id="JADCJZ010000002">
    <property type="protein sequence ID" value="MBE5024538.1"/>
    <property type="molecule type" value="Genomic_DNA"/>
</dbReference>
<organism evidence="5 6">
    <name type="scientific">Thermophilibacter gallinarum</name>
    <dbReference type="NCBI Taxonomy" id="2779357"/>
    <lineage>
        <taxon>Bacteria</taxon>
        <taxon>Bacillati</taxon>
        <taxon>Actinomycetota</taxon>
        <taxon>Coriobacteriia</taxon>
        <taxon>Coriobacteriales</taxon>
        <taxon>Atopobiaceae</taxon>
        <taxon>Thermophilibacter</taxon>
    </lineage>
</organism>
<dbReference type="InterPro" id="IPR013378">
    <property type="entry name" value="InlB-like_B-rpt"/>
</dbReference>
<evidence type="ECO:0000256" key="1">
    <source>
        <dbReference type="ARBA" id="ARBA00004196"/>
    </source>
</evidence>
<sequence>DYGAKTPAFSGTPERDGYEFGGWTPSVDETVTKDVTYVAQWTANTDTKYTVEYYYQVDGQYPVSADDSVTRGGTTDTACAVTDGDKQPSKAGYVFDEDAANVLTGTIAGDESTVLKVYFKQQFTVTYTDGVDGQEIFADQKTGSLDYGAKTPAFSGTPERDGYEFGGWTPSVDETVTKDVTYVAQWTPDFHADDLNFTVAGNTWTYNGTTDVIDVTGILVGDQVVYTWTEARVTRVLTCPVIADADGNPVIDNEPEFKNVSDSATVLVNLKRSGVSSEQLKATMAVNPASITVTANNQTKVQGTADPALTTRYTKAVGNEVPGWAGSVTRDPGEAPGTYDITQGSLKLADGSNGFLAGNYELTFVPGTLTITPAPVTPGGGDDGPTPGGGGDTPTPAPVPDPVPADDATDDDAETEEAIDDDTTPLVSPTETIDDGDTPLAAGKHEDCWVHWIILIGMILSSVYFVGVSARRRKFTSSLLGYENKVLDNDRDNA</sequence>
<dbReference type="Pfam" id="PF09479">
    <property type="entry name" value="Flg_new"/>
    <property type="match status" value="1"/>
</dbReference>